<keyword evidence="2" id="KW-1185">Reference proteome</keyword>
<reference evidence="2" key="1">
    <citation type="journal article" date="2023" name="Nat. Plants">
        <title>Single-cell RNA sequencing provides a high-resolution roadmap for understanding the multicellular compartmentation of specialized metabolism.</title>
        <authorList>
            <person name="Sun S."/>
            <person name="Shen X."/>
            <person name="Li Y."/>
            <person name="Li Y."/>
            <person name="Wang S."/>
            <person name="Li R."/>
            <person name="Zhang H."/>
            <person name="Shen G."/>
            <person name="Guo B."/>
            <person name="Wei J."/>
            <person name="Xu J."/>
            <person name="St-Pierre B."/>
            <person name="Chen S."/>
            <person name="Sun C."/>
        </authorList>
    </citation>
    <scope>NUCLEOTIDE SEQUENCE [LARGE SCALE GENOMIC DNA]</scope>
</reference>
<evidence type="ECO:0000313" key="1">
    <source>
        <dbReference type="EMBL" id="KAI5652690.1"/>
    </source>
</evidence>
<sequence>MLYGSGYFLASWVRRGPPARVAQGGLVGTPRLVTYSVFKWCVRWFMKNRTFVRYPPQVETIRRKHKKSEIDENRSCRQKGSTYHAWQVALLLPVGVEKPKGQENKDLP</sequence>
<name>A0ACB9ZVP5_CATRO</name>
<dbReference type="EMBL" id="CM044707">
    <property type="protein sequence ID" value="KAI5652690.1"/>
    <property type="molecule type" value="Genomic_DNA"/>
</dbReference>
<evidence type="ECO:0000313" key="2">
    <source>
        <dbReference type="Proteomes" id="UP001060085"/>
    </source>
</evidence>
<organism evidence="1 2">
    <name type="scientific">Catharanthus roseus</name>
    <name type="common">Madagascar periwinkle</name>
    <name type="synonym">Vinca rosea</name>
    <dbReference type="NCBI Taxonomy" id="4058"/>
    <lineage>
        <taxon>Eukaryota</taxon>
        <taxon>Viridiplantae</taxon>
        <taxon>Streptophyta</taxon>
        <taxon>Embryophyta</taxon>
        <taxon>Tracheophyta</taxon>
        <taxon>Spermatophyta</taxon>
        <taxon>Magnoliopsida</taxon>
        <taxon>eudicotyledons</taxon>
        <taxon>Gunneridae</taxon>
        <taxon>Pentapetalae</taxon>
        <taxon>asterids</taxon>
        <taxon>lamiids</taxon>
        <taxon>Gentianales</taxon>
        <taxon>Apocynaceae</taxon>
        <taxon>Rauvolfioideae</taxon>
        <taxon>Vinceae</taxon>
        <taxon>Catharanthinae</taxon>
        <taxon>Catharanthus</taxon>
    </lineage>
</organism>
<gene>
    <name evidence="1" type="ORF">M9H77_29877</name>
</gene>
<accession>A0ACB9ZVP5</accession>
<dbReference type="Proteomes" id="UP001060085">
    <property type="component" value="Linkage Group LG07"/>
</dbReference>
<proteinExistence type="predicted"/>
<protein>
    <submittedName>
        <fullName evidence="1">Uncharacterized protein</fullName>
    </submittedName>
</protein>
<comment type="caution">
    <text evidence="1">The sequence shown here is derived from an EMBL/GenBank/DDBJ whole genome shotgun (WGS) entry which is preliminary data.</text>
</comment>